<proteinExistence type="predicted"/>
<organism evidence="1 2">
    <name type="scientific">Zalerion maritima</name>
    <dbReference type="NCBI Taxonomy" id="339359"/>
    <lineage>
        <taxon>Eukaryota</taxon>
        <taxon>Fungi</taxon>
        <taxon>Dikarya</taxon>
        <taxon>Ascomycota</taxon>
        <taxon>Pezizomycotina</taxon>
        <taxon>Sordariomycetes</taxon>
        <taxon>Lulworthiomycetidae</taxon>
        <taxon>Lulworthiales</taxon>
        <taxon>Lulworthiaceae</taxon>
        <taxon>Zalerion</taxon>
    </lineage>
</organism>
<gene>
    <name evidence="1" type="ORF">MKZ38_006579</name>
</gene>
<evidence type="ECO:0000313" key="1">
    <source>
        <dbReference type="EMBL" id="KAJ2895434.1"/>
    </source>
</evidence>
<name>A0AAD5RIW0_9PEZI</name>
<dbReference type="EMBL" id="JAKWBI020000401">
    <property type="protein sequence ID" value="KAJ2895434.1"/>
    <property type="molecule type" value="Genomic_DNA"/>
</dbReference>
<comment type="caution">
    <text evidence="1">The sequence shown here is derived from an EMBL/GenBank/DDBJ whole genome shotgun (WGS) entry which is preliminary data.</text>
</comment>
<sequence>MIFLSDKMISLNGCIEYPNIASTSYLEMNLGIPIPEMFLLVSVSHHGLRGNWLRPLGAVRYGLYIWTRTGPSAGSWHTCTKGEGWMPGTVEFPRAPALTRTPSRDFFLLAGQTSVEQYKTRNPSLKNLKKDEGLFVIRRIKTRRRRGEPDPGVLLNGQPVEEKKVLREFERYSSEVVEGQDGPRREI</sequence>
<dbReference type="AlphaFoldDB" id="A0AAD5RIW0"/>
<dbReference type="Proteomes" id="UP001201980">
    <property type="component" value="Unassembled WGS sequence"/>
</dbReference>
<accession>A0AAD5RIW0</accession>
<protein>
    <submittedName>
        <fullName evidence="1">Uncharacterized protein</fullName>
    </submittedName>
</protein>
<evidence type="ECO:0000313" key="2">
    <source>
        <dbReference type="Proteomes" id="UP001201980"/>
    </source>
</evidence>
<keyword evidence="2" id="KW-1185">Reference proteome</keyword>
<reference evidence="1" key="1">
    <citation type="submission" date="2022-07" db="EMBL/GenBank/DDBJ databases">
        <title>Draft genome sequence of Zalerion maritima ATCC 34329, a (micro)plastics degrading marine fungus.</title>
        <authorList>
            <person name="Paco A."/>
            <person name="Goncalves M.F.M."/>
            <person name="Rocha-Santos T.A.P."/>
            <person name="Alves A."/>
        </authorList>
    </citation>
    <scope>NUCLEOTIDE SEQUENCE</scope>
    <source>
        <strain evidence="1">ATCC 34329</strain>
    </source>
</reference>